<proteinExistence type="predicted"/>
<dbReference type="InterPro" id="IPR041664">
    <property type="entry name" value="AAA_16"/>
</dbReference>
<organism evidence="5 6">
    <name type="scientific">Rugosimonospora acidiphila</name>
    <dbReference type="NCBI Taxonomy" id="556531"/>
    <lineage>
        <taxon>Bacteria</taxon>
        <taxon>Bacillati</taxon>
        <taxon>Actinomycetota</taxon>
        <taxon>Actinomycetes</taxon>
        <taxon>Micromonosporales</taxon>
        <taxon>Micromonosporaceae</taxon>
        <taxon>Rugosimonospora</taxon>
    </lineage>
</organism>
<dbReference type="SMART" id="SM00530">
    <property type="entry name" value="HTH_XRE"/>
    <property type="match status" value="1"/>
</dbReference>
<dbReference type="Pfam" id="PF13191">
    <property type="entry name" value="AAA_16"/>
    <property type="match status" value="1"/>
</dbReference>
<keyword evidence="2" id="KW-0067">ATP-binding</keyword>
<dbReference type="SMART" id="SM00382">
    <property type="entry name" value="AAA"/>
    <property type="match status" value="1"/>
</dbReference>
<dbReference type="EMBL" id="BAABJQ010000003">
    <property type="protein sequence ID" value="GAA5180193.1"/>
    <property type="molecule type" value="Genomic_DNA"/>
</dbReference>
<feature type="region of interest" description="Disordered" evidence="3">
    <location>
        <begin position="101"/>
        <end position="120"/>
    </location>
</feature>
<dbReference type="RefSeq" id="WP_345626839.1">
    <property type="nucleotide sequence ID" value="NZ_BAABJQ010000003.1"/>
</dbReference>
<dbReference type="PANTHER" id="PTHR16305:SF28">
    <property type="entry name" value="GUANYLATE CYCLASE DOMAIN-CONTAINING PROTEIN"/>
    <property type="match status" value="1"/>
</dbReference>
<evidence type="ECO:0000313" key="6">
    <source>
        <dbReference type="Proteomes" id="UP001501570"/>
    </source>
</evidence>
<evidence type="ECO:0000313" key="5">
    <source>
        <dbReference type="EMBL" id="GAA5180193.1"/>
    </source>
</evidence>
<keyword evidence="6" id="KW-1185">Reference proteome</keyword>
<dbReference type="InterPro" id="IPR027417">
    <property type="entry name" value="P-loop_NTPase"/>
</dbReference>
<dbReference type="Gene3D" id="1.25.40.10">
    <property type="entry name" value="Tetratricopeptide repeat domain"/>
    <property type="match status" value="2"/>
</dbReference>
<sequence>MSEEPDEAPLTQPGVATRMDLVHQLERLRRRAARGRHKTRLSLDDIVKATGIPKSSLANYLSGRTLVPADQLDAILQALGATVPELSFCAQLWERIADQEHDAAGASPRPIPRTRPAEHPRTIASRLVGRNDQLTTLDTLVTALGRQQGQAILVEGPPGIGKSALMTAVIAAARDAGCATLRAACEELSRAFPLLPLLEALRQLQPDSPDWAVPAGTQQILAAHENPLAAAGERVVMAIERLCTQTPLLLVVDDLQWGDDMTISTLSRLVRLSQRRPILVLAAARPLPRRDDLDALRRTIGRDRIMTLRPLENRAVTELLRQLTGSHPGAALATLAARAAGNPFYLVELVGALDRAHALTTRAGTVELTDPATPLSLSRAIADRLAYLTPPTRSVLQHAALLGLEFQADELATAADLTVENLVSSLEEAIDGDVLVDNGRGLAFRHPLIRDVLYDAMAPTIRMIRHRAVAHALLRAAAPPERVARQLLPTVTDAAAVPHPDSWVRRWLVDSGHRLVERAPRAAVPLLRWALTEPVSHDEHGPLAGRLADALLRTGDPSEAARVASEALARGVTPGELVALQWTLAASRSTIGHADQALAEVEQTLRDHELGPREQARLLVMAARVYRSLGRITEAGRTAQDALAAAQAAGDSWSIAWALAVVALVRAHLAEPTPALALVEQALTATAEAATLNDLRLLLHINKGMLLNSLDHHDTAIASIRQARRLARSSGNVLRLVQTQAALVEVCFDYGRWDDALAAVRSLDDIEATKDPTAECISHAAAALIALHRGTPHAHRHLAQARSCATRVGPHRIFSPYALATSLQREQSQDLAGALAVLLEALANGTDELDEAVELMPDVVRLAIAGGDEATALATADHARKTFADATSPHHRAAAPHCRGLFARDASLLLQAAELYRAADRPLPRAQAMEAAGIVALDAGNRSAAGEHFAVAKRTYDELGCAWDISRITSYR</sequence>
<protein>
    <submittedName>
        <fullName evidence="5">LuxR family transcriptional regulator</fullName>
    </submittedName>
</protein>
<reference evidence="6" key="1">
    <citation type="journal article" date="2019" name="Int. J. Syst. Evol. Microbiol.">
        <title>The Global Catalogue of Microorganisms (GCM) 10K type strain sequencing project: providing services to taxonomists for standard genome sequencing and annotation.</title>
        <authorList>
            <consortium name="The Broad Institute Genomics Platform"/>
            <consortium name="The Broad Institute Genome Sequencing Center for Infectious Disease"/>
            <person name="Wu L."/>
            <person name="Ma J."/>
        </authorList>
    </citation>
    <scope>NUCLEOTIDE SEQUENCE [LARGE SCALE GENOMIC DNA]</scope>
    <source>
        <strain evidence="6">JCM 18304</strain>
    </source>
</reference>
<dbReference type="InterPro" id="IPR003593">
    <property type="entry name" value="AAA+_ATPase"/>
</dbReference>
<gene>
    <name evidence="5" type="ORF">GCM10023322_11940</name>
</gene>
<comment type="caution">
    <text evidence="5">The sequence shown here is derived from an EMBL/GenBank/DDBJ whole genome shotgun (WGS) entry which is preliminary data.</text>
</comment>
<name>A0ABP9RMC4_9ACTN</name>
<evidence type="ECO:0000259" key="4">
    <source>
        <dbReference type="PROSITE" id="PS50943"/>
    </source>
</evidence>
<dbReference type="InterPro" id="IPR010982">
    <property type="entry name" value="Lambda_DNA-bd_dom_sf"/>
</dbReference>
<dbReference type="PANTHER" id="PTHR16305">
    <property type="entry name" value="TESTICULAR SOLUBLE ADENYLYL CYCLASE"/>
    <property type="match status" value="1"/>
</dbReference>
<dbReference type="PROSITE" id="PS50943">
    <property type="entry name" value="HTH_CROC1"/>
    <property type="match status" value="1"/>
</dbReference>
<dbReference type="SUPFAM" id="SSF47413">
    <property type="entry name" value="lambda repressor-like DNA-binding domains"/>
    <property type="match status" value="1"/>
</dbReference>
<dbReference type="CDD" id="cd00093">
    <property type="entry name" value="HTH_XRE"/>
    <property type="match status" value="1"/>
</dbReference>
<evidence type="ECO:0000256" key="3">
    <source>
        <dbReference type="SAM" id="MobiDB-lite"/>
    </source>
</evidence>
<keyword evidence="1" id="KW-0547">Nucleotide-binding</keyword>
<dbReference type="Proteomes" id="UP001501570">
    <property type="component" value="Unassembled WGS sequence"/>
</dbReference>
<evidence type="ECO:0000256" key="1">
    <source>
        <dbReference type="ARBA" id="ARBA00022741"/>
    </source>
</evidence>
<dbReference type="Pfam" id="PF13560">
    <property type="entry name" value="HTH_31"/>
    <property type="match status" value="1"/>
</dbReference>
<evidence type="ECO:0000256" key="2">
    <source>
        <dbReference type="ARBA" id="ARBA00022840"/>
    </source>
</evidence>
<dbReference type="SUPFAM" id="SSF52540">
    <property type="entry name" value="P-loop containing nucleoside triphosphate hydrolases"/>
    <property type="match status" value="1"/>
</dbReference>
<dbReference type="InterPro" id="IPR001387">
    <property type="entry name" value="Cro/C1-type_HTH"/>
</dbReference>
<dbReference type="SUPFAM" id="SSF48452">
    <property type="entry name" value="TPR-like"/>
    <property type="match status" value="1"/>
</dbReference>
<feature type="domain" description="HTH cro/C1-type" evidence="4">
    <location>
        <begin position="36"/>
        <end position="86"/>
    </location>
</feature>
<dbReference type="InterPro" id="IPR011990">
    <property type="entry name" value="TPR-like_helical_dom_sf"/>
</dbReference>
<accession>A0ABP9RMC4</accession>
<dbReference type="Gene3D" id="3.40.50.300">
    <property type="entry name" value="P-loop containing nucleotide triphosphate hydrolases"/>
    <property type="match status" value="1"/>
</dbReference>
<dbReference type="Gene3D" id="1.10.260.40">
    <property type="entry name" value="lambda repressor-like DNA-binding domains"/>
    <property type="match status" value="1"/>
</dbReference>